<gene>
    <name evidence="13" type="ORF">TSOC_004771</name>
</gene>
<reference evidence="13 14" key="1">
    <citation type="journal article" date="2017" name="Mol. Biol. Evol.">
        <title>The 4-celled Tetrabaena socialis nuclear genome reveals the essential components for genetic control of cell number at the origin of multicellularity in the volvocine lineage.</title>
        <authorList>
            <person name="Featherston J."/>
            <person name="Arakaki Y."/>
            <person name="Hanschen E.R."/>
            <person name="Ferris P.J."/>
            <person name="Michod R.E."/>
            <person name="Olson B.J.S.C."/>
            <person name="Nozaki H."/>
            <person name="Durand P.M."/>
        </authorList>
    </citation>
    <scope>NUCLEOTIDE SEQUENCE [LARGE SCALE GENOMIC DNA]</scope>
    <source>
        <strain evidence="13 14">NIES-571</strain>
    </source>
</reference>
<dbReference type="InterPro" id="IPR001611">
    <property type="entry name" value="Leu-rich_rpt"/>
</dbReference>
<dbReference type="SUPFAM" id="SSF52058">
    <property type="entry name" value="L domain-like"/>
    <property type="match status" value="2"/>
</dbReference>
<evidence type="ECO:0000256" key="4">
    <source>
        <dbReference type="ARBA" id="ARBA00022692"/>
    </source>
</evidence>
<dbReference type="Gene3D" id="3.80.10.10">
    <property type="entry name" value="Ribonuclease Inhibitor"/>
    <property type="match status" value="4"/>
</dbReference>
<keyword evidence="8" id="KW-0472">Membrane</keyword>
<dbReference type="PANTHER" id="PTHR27000">
    <property type="entry name" value="LEUCINE-RICH REPEAT RECEPTOR-LIKE PROTEIN KINASE FAMILY PROTEIN-RELATED"/>
    <property type="match status" value="1"/>
</dbReference>
<keyword evidence="3" id="KW-0433">Leucine-rich repeat</keyword>
<keyword evidence="10" id="KW-0325">Glycoprotein</keyword>
<evidence type="ECO:0000259" key="12">
    <source>
        <dbReference type="PROSITE" id="PS50948"/>
    </source>
</evidence>
<evidence type="ECO:0000256" key="9">
    <source>
        <dbReference type="ARBA" id="ARBA00023170"/>
    </source>
</evidence>
<keyword evidence="9 13" id="KW-0675">Receptor</keyword>
<evidence type="ECO:0000313" key="14">
    <source>
        <dbReference type="Proteomes" id="UP000236333"/>
    </source>
</evidence>
<dbReference type="GO" id="GO:0016020">
    <property type="term" value="C:membrane"/>
    <property type="evidence" value="ECO:0007669"/>
    <property type="project" value="UniProtKB-SubCell"/>
</dbReference>
<feature type="signal peptide" evidence="11">
    <location>
        <begin position="1"/>
        <end position="39"/>
    </location>
</feature>
<dbReference type="Pfam" id="PF13516">
    <property type="entry name" value="LRR_6"/>
    <property type="match status" value="1"/>
</dbReference>
<evidence type="ECO:0000256" key="10">
    <source>
        <dbReference type="ARBA" id="ARBA00023180"/>
    </source>
</evidence>
<dbReference type="Pfam" id="PF13855">
    <property type="entry name" value="LRR_8"/>
    <property type="match status" value="1"/>
</dbReference>
<keyword evidence="6" id="KW-0677">Repeat</keyword>
<organism evidence="13 14">
    <name type="scientific">Tetrabaena socialis</name>
    <dbReference type="NCBI Taxonomy" id="47790"/>
    <lineage>
        <taxon>Eukaryota</taxon>
        <taxon>Viridiplantae</taxon>
        <taxon>Chlorophyta</taxon>
        <taxon>core chlorophytes</taxon>
        <taxon>Chlorophyceae</taxon>
        <taxon>CS clade</taxon>
        <taxon>Chlamydomonadales</taxon>
        <taxon>Tetrabaenaceae</taxon>
        <taxon>Tetrabaena</taxon>
    </lineage>
</organism>
<keyword evidence="13" id="KW-0418">Kinase</keyword>
<keyword evidence="14" id="KW-1185">Reference proteome</keyword>
<dbReference type="InterPro" id="IPR032675">
    <property type="entry name" value="LRR_dom_sf"/>
</dbReference>
<accession>A0A2J8A820</accession>
<keyword evidence="4" id="KW-0812">Transmembrane</keyword>
<keyword evidence="5 11" id="KW-0732">Signal</keyword>
<feature type="chain" id="PRO_5014390480" evidence="11">
    <location>
        <begin position="40"/>
        <end position="1133"/>
    </location>
</feature>
<evidence type="ECO:0000256" key="2">
    <source>
        <dbReference type="ARBA" id="ARBA00004430"/>
    </source>
</evidence>
<dbReference type="AlphaFoldDB" id="A0A2J8A820"/>
<dbReference type="GO" id="GO:0016301">
    <property type="term" value="F:kinase activity"/>
    <property type="evidence" value="ECO:0007669"/>
    <property type="project" value="UniProtKB-KW"/>
</dbReference>
<name>A0A2J8A820_9CHLO</name>
<dbReference type="GO" id="GO:0005930">
    <property type="term" value="C:axoneme"/>
    <property type="evidence" value="ECO:0007669"/>
    <property type="project" value="UniProtKB-SubCell"/>
</dbReference>
<protein>
    <submittedName>
        <fullName evidence="13">Leucine-rich repeat receptor-like protein kinase PXL2</fullName>
    </submittedName>
</protein>
<evidence type="ECO:0000256" key="7">
    <source>
        <dbReference type="ARBA" id="ARBA00022989"/>
    </source>
</evidence>
<keyword evidence="7" id="KW-1133">Transmembrane helix</keyword>
<evidence type="ECO:0000256" key="8">
    <source>
        <dbReference type="ARBA" id="ARBA00023136"/>
    </source>
</evidence>
<evidence type="ECO:0000256" key="5">
    <source>
        <dbReference type="ARBA" id="ARBA00022729"/>
    </source>
</evidence>
<dbReference type="SUPFAM" id="SSF52047">
    <property type="entry name" value="RNI-like"/>
    <property type="match status" value="1"/>
</dbReference>
<keyword evidence="13" id="KW-0808">Transferase</keyword>
<proteinExistence type="predicted"/>
<dbReference type="PANTHER" id="PTHR27000:SF642">
    <property type="entry name" value="INACTIVE LEUCINE-RICH REPEAT RECEPTOR KINASE XIAO-RELATED"/>
    <property type="match status" value="1"/>
</dbReference>
<evidence type="ECO:0000256" key="6">
    <source>
        <dbReference type="ARBA" id="ARBA00022737"/>
    </source>
</evidence>
<evidence type="ECO:0000256" key="1">
    <source>
        <dbReference type="ARBA" id="ARBA00004167"/>
    </source>
</evidence>
<evidence type="ECO:0000256" key="11">
    <source>
        <dbReference type="SAM" id="SignalP"/>
    </source>
</evidence>
<comment type="caution">
    <text evidence="13">The sequence shown here is derived from an EMBL/GenBank/DDBJ whole genome shotgun (WGS) entry which is preliminary data.</text>
</comment>
<feature type="domain" description="Apple" evidence="12">
    <location>
        <begin position="849"/>
        <end position="921"/>
    </location>
</feature>
<comment type="subcellular location">
    <subcellularLocation>
        <location evidence="2">Cytoplasm</location>
        <location evidence="2">Cytoskeleton</location>
        <location evidence="2">Cilium axoneme</location>
    </subcellularLocation>
    <subcellularLocation>
        <location evidence="1">Membrane</location>
        <topology evidence="1">Single-pass membrane protein</topology>
    </subcellularLocation>
</comment>
<dbReference type="PROSITE" id="PS50948">
    <property type="entry name" value="PAN"/>
    <property type="match status" value="1"/>
</dbReference>
<dbReference type="InterPro" id="IPR003609">
    <property type="entry name" value="Pan_app"/>
</dbReference>
<evidence type="ECO:0000256" key="3">
    <source>
        <dbReference type="ARBA" id="ARBA00022614"/>
    </source>
</evidence>
<evidence type="ECO:0000313" key="13">
    <source>
        <dbReference type="EMBL" id="PNH08674.1"/>
    </source>
</evidence>
<dbReference type="OrthoDB" id="552025at2759"/>
<sequence>MTPAQLLSGRLIPGGLLRPSTWGPFVLAVLVLAAVRASALTEADDANVLLGIVGASLPSQLSTWSDTSPCTTVELPGSIVLTSGYLDDNIGFLDSLERLSLSGAGISGLPLPDAFSDLTGLTYLSLSANSFTTGAPPSWSVLTGLRSLLLGSSVSLAVPGSGGPWAEWSTLTALESLSLRDQGLSGGLPAEWASLTALTLMDLSGNALTGGLPPAWSALASLDSLLLYDNILTGPLPLVWLNHDPSELYMVQMRYLDLSRNSLDGVIPAWQAHTVSSSRKLQPGPLLEPVSLPLWQTSARYVLDLSYNVLTGGVPAELWAHPLFAVHLQHNALNGNLAGLLAMAGCTSLQTLNLAGNALSGELANFRECAAGPKQRSGSVPDSWLGTAATDHMRLERFDCEDCTLTGLLPAWGDPYLPSDVPLKALSLSSNALGSGGIPAFYSAFTQLTRLELADNGIFDALPTWPMSLESLRHLDLSGNFLTGSIVTYGRTALSYLDLSNNTLDGALPANGLGASLRHLYVEDNILTGGIPTTYSNAKFCFNAANNADMCGAANNLLTGALPAAYSALTGLQNLYAQGNRLAGPLPGAWTTGPLLLVIRELHVSGNNLSAAIPSSWAALNPDGPGTLQCLDLYDNPYLCGEVPAGMVCPEANNTDLGRDCATRVSTGSIVCVEYRDTACPRQEGYVFYPYPLNSIVPETVLYTLNTTNSATASAVAAECRATPGCVAFSMSSVGNSLMAGYIDGFQKLMQLPAAVPQQFMCFAELEVQASLISTTTGSGASCESQCRAASSPAACDVFTVGNFNATTGEFQCRLRTGAWSSRGTGAYAVGSAAAGSVTCFKSNDPWLCLPDGYNIPGTDLANQPTTVVSAEVCANSCLFNDCSAYLYSPTAGTCTLRKNAFKLGAQGAAAAATDPMQRSCLKTAQNAYSGSFFWSQLCYSGVSLGGSVVATYASYDVPSCASLCAAWGAVSCSHIHVLASGDCQLRLWPFDVNLNSSSISSFGTDGTVAAACMPTAGQFECLPLGYTLRLTWVDSGSGYSTLESCASWCTSTTGCELFAYDSSTTICYTAQNAFVGSQSFNGRTYNPNAESPQLTAPTIRYCLRTLNLRQPLGYTPAAEPTAEPTAKPTSDW</sequence>
<dbReference type="Proteomes" id="UP000236333">
    <property type="component" value="Unassembled WGS sequence"/>
</dbReference>
<dbReference type="EMBL" id="PGGS01000120">
    <property type="protein sequence ID" value="PNH08674.1"/>
    <property type="molecule type" value="Genomic_DNA"/>
</dbReference>